<accession>A0ABX7M441</accession>
<proteinExistence type="predicted"/>
<feature type="signal peptide" evidence="1">
    <location>
        <begin position="1"/>
        <end position="23"/>
    </location>
</feature>
<evidence type="ECO:0000313" key="2">
    <source>
        <dbReference type="EMBL" id="QSI76512.1"/>
    </source>
</evidence>
<name>A0ABX7M441_9RHOO</name>
<keyword evidence="1" id="KW-0732">Signal</keyword>
<protein>
    <recommendedName>
        <fullName evidence="4">DUF4142 domain-containing protein</fullName>
    </recommendedName>
</protein>
<reference evidence="2 3" key="1">
    <citation type="submission" date="2021-02" db="EMBL/GenBank/DDBJ databases">
        <title>Niveibacterium changnyeongensis HC41.</title>
        <authorList>
            <person name="Kang M."/>
        </authorList>
    </citation>
    <scope>NUCLEOTIDE SEQUENCE [LARGE SCALE GENOMIC DNA]</scope>
    <source>
        <strain evidence="2 3">HC41</strain>
    </source>
</reference>
<dbReference type="Proteomes" id="UP000663570">
    <property type="component" value="Chromosome"/>
</dbReference>
<dbReference type="RefSeq" id="WP_206254177.1">
    <property type="nucleotide sequence ID" value="NZ_CP071060.1"/>
</dbReference>
<dbReference type="EMBL" id="CP071060">
    <property type="protein sequence ID" value="QSI76512.1"/>
    <property type="molecule type" value="Genomic_DNA"/>
</dbReference>
<gene>
    <name evidence="2" type="ORF">JY500_18950</name>
</gene>
<evidence type="ECO:0000256" key="1">
    <source>
        <dbReference type="SAM" id="SignalP"/>
    </source>
</evidence>
<organism evidence="2 3">
    <name type="scientific">Niveibacterium microcysteis</name>
    <dbReference type="NCBI Taxonomy" id="2811415"/>
    <lineage>
        <taxon>Bacteria</taxon>
        <taxon>Pseudomonadati</taxon>
        <taxon>Pseudomonadota</taxon>
        <taxon>Betaproteobacteria</taxon>
        <taxon>Rhodocyclales</taxon>
        <taxon>Rhodocyclaceae</taxon>
        <taxon>Niveibacterium</taxon>
    </lineage>
</organism>
<feature type="chain" id="PRO_5045580538" description="DUF4142 domain-containing protein" evidence="1">
    <location>
        <begin position="24"/>
        <end position="104"/>
    </location>
</feature>
<keyword evidence="3" id="KW-1185">Reference proteome</keyword>
<evidence type="ECO:0000313" key="3">
    <source>
        <dbReference type="Proteomes" id="UP000663570"/>
    </source>
</evidence>
<evidence type="ECO:0008006" key="4">
    <source>
        <dbReference type="Google" id="ProtNLM"/>
    </source>
</evidence>
<sequence>MFKRTLVVASGLLAASTSSALRADDFVPAATQDTAAIALVASADVAASLRAESDQTSAANPGVSARRLNAAAAQGPDALRRFIYMTQAIYAHDMQRHLASDDAP</sequence>